<organism evidence="5">
    <name type="scientific">Odontella aurita</name>
    <dbReference type="NCBI Taxonomy" id="265563"/>
    <lineage>
        <taxon>Eukaryota</taxon>
        <taxon>Sar</taxon>
        <taxon>Stramenopiles</taxon>
        <taxon>Ochrophyta</taxon>
        <taxon>Bacillariophyta</taxon>
        <taxon>Mediophyceae</taxon>
        <taxon>Biddulphiophycidae</taxon>
        <taxon>Eupodiscales</taxon>
        <taxon>Odontellaceae</taxon>
        <taxon>Odontella</taxon>
    </lineage>
</organism>
<feature type="compositionally biased region" description="Polar residues" evidence="3">
    <location>
        <begin position="620"/>
        <end position="629"/>
    </location>
</feature>
<dbReference type="SUPFAM" id="SSF56112">
    <property type="entry name" value="Protein kinase-like (PK-like)"/>
    <property type="match status" value="1"/>
</dbReference>
<dbReference type="SMART" id="SM00220">
    <property type="entry name" value="S_TKc"/>
    <property type="match status" value="1"/>
</dbReference>
<accession>A0A7S4JY40</accession>
<gene>
    <name evidence="5" type="ORF">OAUR00152_LOCUS35806</name>
</gene>
<dbReference type="PANTHER" id="PTHR24347">
    <property type="entry name" value="SERINE/THREONINE-PROTEIN KINASE"/>
    <property type="match status" value="1"/>
</dbReference>
<dbReference type="PROSITE" id="PS50011">
    <property type="entry name" value="PROTEIN_KINASE_DOM"/>
    <property type="match status" value="1"/>
</dbReference>
<dbReference type="Gene3D" id="1.10.510.10">
    <property type="entry name" value="Transferase(Phosphotransferase) domain 1"/>
    <property type="match status" value="1"/>
</dbReference>
<dbReference type="PROSITE" id="PS00108">
    <property type="entry name" value="PROTEIN_KINASE_ST"/>
    <property type="match status" value="1"/>
</dbReference>
<feature type="domain" description="Protein kinase" evidence="4">
    <location>
        <begin position="306"/>
        <end position="563"/>
    </location>
</feature>
<proteinExistence type="predicted"/>
<evidence type="ECO:0000256" key="1">
    <source>
        <dbReference type="ARBA" id="ARBA00022741"/>
    </source>
</evidence>
<dbReference type="FunFam" id="1.10.510.10:FF:000571">
    <property type="entry name" value="Maternal embryonic leucine zipper kinase"/>
    <property type="match status" value="1"/>
</dbReference>
<evidence type="ECO:0000256" key="2">
    <source>
        <dbReference type="ARBA" id="ARBA00022840"/>
    </source>
</evidence>
<dbReference type="InterPro" id="IPR011009">
    <property type="entry name" value="Kinase-like_dom_sf"/>
</dbReference>
<keyword evidence="2" id="KW-0067">ATP-binding</keyword>
<feature type="region of interest" description="Disordered" evidence="3">
    <location>
        <begin position="47"/>
        <end position="69"/>
    </location>
</feature>
<dbReference type="Pfam" id="PF00069">
    <property type="entry name" value="Pkinase"/>
    <property type="match status" value="1"/>
</dbReference>
<feature type="region of interest" description="Disordered" evidence="3">
    <location>
        <begin position="620"/>
        <end position="644"/>
    </location>
</feature>
<dbReference type="AlphaFoldDB" id="A0A7S4JY40"/>
<reference evidence="5" key="1">
    <citation type="submission" date="2021-01" db="EMBL/GenBank/DDBJ databases">
        <authorList>
            <person name="Corre E."/>
            <person name="Pelletier E."/>
            <person name="Niang G."/>
            <person name="Scheremetjew M."/>
            <person name="Finn R."/>
            <person name="Kale V."/>
            <person name="Holt S."/>
            <person name="Cochrane G."/>
            <person name="Meng A."/>
            <person name="Brown T."/>
            <person name="Cohen L."/>
        </authorList>
    </citation>
    <scope>NUCLEOTIDE SEQUENCE</scope>
    <source>
        <strain evidence="5">Isolate 1302-5</strain>
    </source>
</reference>
<evidence type="ECO:0000313" key="5">
    <source>
        <dbReference type="EMBL" id="CAE2277646.1"/>
    </source>
</evidence>
<evidence type="ECO:0000256" key="3">
    <source>
        <dbReference type="SAM" id="MobiDB-lite"/>
    </source>
</evidence>
<keyword evidence="1" id="KW-0547">Nucleotide-binding</keyword>
<sequence>MADAPRSRVSKPQLVRRRTIEYDRSLLVPAMKKLSFNDAGAKDVAQDDSRGASVIDGGSKRGAVSSSGEPVVASKSFRSALGTEAFTKTMASLTEESGGAGHAGRTDDIAEIVDSISEALMDKDAGYGWVGTYRHRVTNVSFEPQGATWLATVVAESVEGEDKVDDRGALEACQAAGMGNFRVRIVCRAMPTAGEGGEGPEDDSGGEEKDKATSYAVDMDLLPDDYEGSDGDDAAGDGTDLMVDFGGRAGRGKPERRLSAGLELERQAIFKKIFDEFALSVKKAIVRCEFPEFPEGCKGRPFREVYQLNARLKSGSFATVCRGTHRATGRKVAIKCVLRKDLPPNDDAAVYDEVAILASLKHRYICPLIDFFDEKECYFLVMELMSGGDLFDRIGTKKTYDERDARNLCHKMLDSMQFIHENNVAHCDMKPKNLLLRNEEDDSFIKLADFGFATRVYGPNSLTKQCGTPFFVAPEILMRTPYDQQADMWSVGVIVYLLLSGNLPFMGRSQRELFRAIVIGKYEFDDDIWDNISEHAKNLIQGLLVTDPDKRLTAKQALESRWFRDRGDMLARHNLAASSRRLKTFNARMKLRSAMIAVNWASQASIMMRRLSSQRALSAGLQTRGSMTPSAAAIKEEVEDDEDN</sequence>
<dbReference type="EMBL" id="HBKQ01051990">
    <property type="protein sequence ID" value="CAE2277646.1"/>
    <property type="molecule type" value="Transcribed_RNA"/>
</dbReference>
<dbReference type="GO" id="GO:0004672">
    <property type="term" value="F:protein kinase activity"/>
    <property type="evidence" value="ECO:0007669"/>
    <property type="project" value="InterPro"/>
</dbReference>
<dbReference type="GO" id="GO:0005524">
    <property type="term" value="F:ATP binding"/>
    <property type="evidence" value="ECO:0007669"/>
    <property type="project" value="UniProtKB-KW"/>
</dbReference>
<evidence type="ECO:0000259" key="4">
    <source>
        <dbReference type="PROSITE" id="PS50011"/>
    </source>
</evidence>
<feature type="region of interest" description="Disordered" evidence="3">
    <location>
        <begin position="192"/>
        <end position="211"/>
    </location>
</feature>
<name>A0A7S4JY40_9STRA</name>
<dbReference type="Gene3D" id="3.30.200.20">
    <property type="entry name" value="Phosphorylase Kinase, domain 1"/>
    <property type="match status" value="1"/>
</dbReference>
<dbReference type="CDD" id="cd05117">
    <property type="entry name" value="STKc_CAMK"/>
    <property type="match status" value="1"/>
</dbReference>
<dbReference type="InterPro" id="IPR000719">
    <property type="entry name" value="Prot_kinase_dom"/>
</dbReference>
<protein>
    <recommendedName>
        <fullName evidence="4">Protein kinase domain-containing protein</fullName>
    </recommendedName>
</protein>
<dbReference type="InterPro" id="IPR008271">
    <property type="entry name" value="Ser/Thr_kinase_AS"/>
</dbReference>